<comment type="subcellular location">
    <subcellularLocation>
        <location evidence="1">Endoplasmic reticulum membrane</location>
        <topology evidence="1">Multi-pass membrane protein</topology>
    </subcellularLocation>
</comment>
<comment type="function">
    <text evidence="1">May be involved in the degradation of misfolded endoplasmic reticulum (ER) luminal proteins.</text>
</comment>
<proteinExistence type="inferred from homology"/>
<keyword evidence="1" id="KW-0472">Membrane</keyword>
<dbReference type="Proteomes" id="UP000011081">
    <property type="component" value="Unassembled WGS sequence"/>
</dbReference>
<organism evidence="2 3">
    <name type="scientific">Vavraia culicis (isolate floridensis)</name>
    <name type="common">Microsporidian parasite</name>
    <dbReference type="NCBI Taxonomy" id="948595"/>
    <lineage>
        <taxon>Eukaryota</taxon>
        <taxon>Fungi</taxon>
        <taxon>Fungi incertae sedis</taxon>
        <taxon>Microsporidia</taxon>
        <taxon>Pleistophoridae</taxon>
        <taxon>Vavraia</taxon>
    </lineage>
</organism>
<accession>L2GVA8</accession>
<evidence type="ECO:0000313" key="2">
    <source>
        <dbReference type="EMBL" id="ELA47559.1"/>
    </source>
</evidence>
<dbReference type="OMA" id="INTFSEC"/>
<protein>
    <recommendedName>
        <fullName evidence="1">Derlin</fullName>
    </recommendedName>
</protein>
<dbReference type="RefSeq" id="XP_008074010.1">
    <property type="nucleotide sequence ID" value="XM_008075819.1"/>
</dbReference>
<dbReference type="InterPro" id="IPR007599">
    <property type="entry name" value="DER1"/>
</dbReference>
<dbReference type="AlphaFoldDB" id="L2GVA8"/>
<evidence type="ECO:0000313" key="3">
    <source>
        <dbReference type="Proteomes" id="UP000011081"/>
    </source>
</evidence>
<evidence type="ECO:0000256" key="1">
    <source>
        <dbReference type="RuleBase" id="RU363059"/>
    </source>
</evidence>
<dbReference type="VEuPathDB" id="MicrosporidiaDB:VCUG_00990"/>
<keyword evidence="1" id="KW-0812">Transmembrane</keyword>
<dbReference type="HOGENOM" id="CLU_1220492_0_0_1"/>
<keyword evidence="1" id="KW-1133">Transmembrane helix</keyword>
<dbReference type="OrthoDB" id="1716531at2759"/>
<feature type="transmembrane region" description="Helical" evidence="1">
    <location>
        <begin position="136"/>
        <end position="157"/>
    </location>
</feature>
<keyword evidence="1" id="KW-0256">Endoplasmic reticulum</keyword>
<comment type="similarity">
    <text evidence="1">Belongs to the derlin family.</text>
</comment>
<name>L2GVA8_VAVCU</name>
<gene>
    <name evidence="2" type="ORF">VCUG_00990</name>
</gene>
<dbReference type="EMBL" id="GL877416">
    <property type="protein sequence ID" value="ELA47559.1"/>
    <property type="molecule type" value="Genomic_DNA"/>
</dbReference>
<keyword evidence="3" id="KW-1185">Reference proteome</keyword>
<feature type="transmembrane region" description="Helical" evidence="1">
    <location>
        <begin position="47"/>
        <end position="71"/>
    </location>
</feature>
<dbReference type="GeneID" id="19878873"/>
<dbReference type="InParanoid" id="L2GVA8"/>
<feature type="transmembrane region" description="Helical" evidence="1">
    <location>
        <begin position="7"/>
        <end position="27"/>
    </location>
</feature>
<dbReference type="Pfam" id="PF04511">
    <property type="entry name" value="DER1"/>
    <property type="match status" value="1"/>
</dbReference>
<sequence length="227" mass="26225">MIQIKDVPPVVLAILLCASVVPLLGFMSPKLVMYLVYDKSYLRKLELWRLFTGVFVTGVSLALLMRLYFIYKFSMLILEFKCCIDHVPTEMELVFFMFTMFVPLMIGNQLEGINTFSECIPIALIRYFSELVSDDFRLNFFGTVMSAKMYSIVSLVIDYVLNGGRSKVYYGFVYALAYVYLRRNVFGVPAVFVKMVERIKEIKIERMFSPTGMGRRLGDGKRSKKKD</sequence>
<feature type="transmembrane region" description="Helical" evidence="1">
    <location>
        <begin position="169"/>
        <end position="193"/>
    </location>
</feature>
<reference evidence="3" key="1">
    <citation type="submission" date="2011-03" db="EMBL/GenBank/DDBJ databases">
        <title>The genome sequence of Vavraia culicis strain floridensis.</title>
        <authorList>
            <consortium name="The Broad Institute Genome Sequencing Platform"/>
            <person name="Cuomo C."/>
            <person name="Becnel J."/>
            <person name="Sanscrainte N."/>
            <person name="Young S.K."/>
            <person name="Zeng Q."/>
            <person name="Gargeya S."/>
            <person name="Fitzgerald M."/>
            <person name="Haas B."/>
            <person name="Abouelleil A."/>
            <person name="Alvarado L."/>
            <person name="Arachchi H.M."/>
            <person name="Berlin A."/>
            <person name="Chapman S.B."/>
            <person name="Gearin G."/>
            <person name="Goldberg J."/>
            <person name="Griggs A."/>
            <person name="Gujja S."/>
            <person name="Hansen M."/>
            <person name="Heiman D."/>
            <person name="Howarth C."/>
            <person name="Larimer J."/>
            <person name="Lui A."/>
            <person name="MacDonald P.J.P."/>
            <person name="McCowen C."/>
            <person name="Montmayeur A."/>
            <person name="Murphy C."/>
            <person name="Neiman D."/>
            <person name="Pearson M."/>
            <person name="Priest M."/>
            <person name="Roberts A."/>
            <person name="Saif S."/>
            <person name="Shea T."/>
            <person name="Sisk P."/>
            <person name="Stolte C."/>
            <person name="Sykes S."/>
            <person name="Wortman J."/>
            <person name="Nusbaum C."/>
            <person name="Birren B."/>
        </authorList>
    </citation>
    <scope>NUCLEOTIDE SEQUENCE [LARGE SCALE GENOMIC DNA]</scope>
    <source>
        <strain evidence="3">floridensis</strain>
    </source>
</reference>
<dbReference type="GO" id="GO:0005789">
    <property type="term" value="C:endoplasmic reticulum membrane"/>
    <property type="evidence" value="ECO:0007669"/>
    <property type="project" value="UniProtKB-SubCell"/>
</dbReference>